<evidence type="ECO:0000313" key="9">
    <source>
        <dbReference type="EMBL" id="SPF40472.1"/>
    </source>
</evidence>
<accession>A0A2U3KLE6</accession>
<dbReference type="EMBL" id="OMOD01000123">
    <property type="protein sequence ID" value="SPF40472.1"/>
    <property type="molecule type" value="Genomic_DNA"/>
</dbReference>
<evidence type="ECO:0000256" key="7">
    <source>
        <dbReference type="HAMAP-Rule" id="MF_00201"/>
    </source>
</evidence>
<dbReference type="GO" id="GO:0043590">
    <property type="term" value="C:bacterial nucleoid"/>
    <property type="evidence" value="ECO:0007669"/>
    <property type="project" value="TreeGrafter"/>
</dbReference>
<feature type="domain" description="DNA replication/recombination mediator RecO N-terminal" evidence="8">
    <location>
        <begin position="1"/>
        <end position="80"/>
    </location>
</feature>
<keyword evidence="5 7" id="KW-0234">DNA repair</keyword>
<dbReference type="InterPro" id="IPR037278">
    <property type="entry name" value="ARFGAP/RecO"/>
</dbReference>
<dbReference type="Proteomes" id="UP000238701">
    <property type="component" value="Unassembled WGS sequence"/>
</dbReference>
<sequence length="247" mass="27563">MALRESEAIVLRTYPLREADLLVTLFTRAEGKVRGVARSAKKSKRRFGGALEPLTYVRAFYDVREGQELARLDACEVLESPLASEVGYARAVALGHVAELLDELLPDRESNDAIFRLALSVLHVLTGPEVWMPVTYFELWLTRLVGFLPELTECIVCGRSLNGGRAWFHALADGLRCADDKRLASSELSSESRVLAAQMFRAPVDTFVGMPWPKSLCADLRKFLIQILERHIEKKLVTAGMLEKGGF</sequence>
<dbReference type="InterPro" id="IPR003717">
    <property type="entry name" value="RecO"/>
</dbReference>
<reference evidence="10" key="1">
    <citation type="submission" date="2018-02" db="EMBL/GenBank/DDBJ databases">
        <authorList>
            <person name="Hausmann B."/>
        </authorList>
    </citation>
    <scope>NUCLEOTIDE SEQUENCE [LARGE SCALE GENOMIC DNA]</scope>
    <source>
        <strain evidence="10">Peat soil MAG SbA1</strain>
    </source>
</reference>
<gene>
    <name evidence="7 9" type="primary">recO</name>
    <name evidence="9" type="ORF">SBA1_300013</name>
</gene>
<organism evidence="9 10">
    <name type="scientific">Candidatus Sulfotelmatobacter kueseliae</name>
    <dbReference type="NCBI Taxonomy" id="2042962"/>
    <lineage>
        <taxon>Bacteria</taxon>
        <taxon>Pseudomonadati</taxon>
        <taxon>Acidobacteriota</taxon>
        <taxon>Terriglobia</taxon>
        <taxon>Terriglobales</taxon>
        <taxon>Candidatus Korobacteraceae</taxon>
        <taxon>Candidatus Sulfotelmatobacter</taxon>
    </lineage>
</organism>
<comment type="function">
    <text evidence="7">Involved in DNA repair and RecF pathway recombination.</text>
</comment>
<dbReference type="PANTHER" id="PTHR33991">
    <property type="entry name" value="DNA REPAIR PROTEIN RECO"/>
    <property type="match status" value="1"/>
</dbReference>
<dbReference type="NCBIfam" id="TIGR00613">
    <property type="entry name" value="reco"/>
    <property type="match status" value="1"/>
</dbReference>
<evidence type="ECO:0000313" key="10">
    <source>
        <dbReference type="Proteomes" id="UP000238701"/>
    </source>
</evidence>
<proteinExistence type="inferred from homology"/>
<dbReference type="InterPro" id="IPR042242">
    <property type="entry name" value="RecO_C"/>
</dbReference>
<dbReference type="Pfam" id="PF11967">
    <property type="entry name" value="RecO_N"/>
    <property type="match status" value="1"/>
</dbReference>
<comment type="similarity">
    <text evidence="1 7">Belongs to the RecO family.</text>
</comment>
<evidence type="ECO:0000256" key="2">
    <source>
        <dbReference type="ARBA" id="ARBA00021310"/>
    </source>
</evidence>
<evidence type="ECO:0000256" key="4">
    <source>
        <dbReference type="ARBA" id="ARBA00023172"/>
    </source>
</evidence>
<evidence type="ECO:0000256" key="3">
    <source>
        <dbReference type="ARBA" id="ARBA00022763"/>
    </source>
</evidence>
<dbReference type="HAMAP" id="MF_00201">
    <property type="entry name" value="RecO"/>
    <property type="match status" value="1"/>
</dbReference>
<dbReference type="GO" id="GO:0006302">
    <property type="term" value="P:double-strand break repair"/>
    <property type="evidence" value="ECO:0007669"/>
    <property type="project" value="TreeGrafter"/>
</dbReference>
<name>A0A2U3KLE6_9BACT</name>
<dbReference type="GO" id="GO:0006310">
    <property type="term" value="P:DNA recombination"/>
    <property type="evidence" value="ECO:0007669"/>
    <property type="project" value="UniProtKB-UniRule"/>
</dbReference>
<dbReference type="SUPFAM" id="SSF57863">
    <property type="entry name" value="ArfGap/RecO-like zinc finger"/>
    <property type="match status" value="1"/>
</dbReference>
<dbReference type="InterPro" id="IPR012340">
    <property type="entry name" value="NA-bd_OB-fold"/>
</dbReference>
<keyword evidence="3 7" id="KW-0227">DNA damage</keyword>
<protein>
    <recommendedName>
        <fullName evidence="2 7">DNA repair protein RecO</fullName>
    </recommendedName>
    <alternativeName>
        <fullName evidence="6 7">Recombination protein O</fullName>
    </alternativeName>
</protein>
<evidence type="ECO:0000256" key="1">
    <source>
        <dbReference type="ARBA" id="ARBA00007452"/>
    </source>
</evidence>
<evidence type="ECO:0000256" key="6">
    <source>
        <dbReference type="ARBA" id="ARBA00033409"/>
    </source>
</evidence>
<dbReference type="Gene3D" id="2.40.50.140">
    <property type="entry name" value="Nucleic acid-binding proteins"/>
    <property type="match status" value="1"/>
</dbReference>
<keyword evidence="4 7" id="KW-0233">DNA recombination</keyword>
<evidence type="ECO:0000256" key="5">
    <source>
        <dbReference type="ARBA" id="ARBA00023204"/>
    </source>
</evidence>
<dbReference type="InterPro" id="IPR022572">
    <property type="entry name" value="DNA_rep/recomb_RecO_N"/>
</dbReference>
<dbReference type="AlphaFoldDB" id="A0A2U3KLE6"/>
<evidence type="ECO:0000259" key="8">
    <source>
        <dbReference type="Pfam" id="PF11967"/>
    </source>
</evidence>
<dbReference type="Gene3D" id="1.20.1440.120">
    <property type="entry name" value="Recombination protein O, C-terminal domain"/>
    <property type="match status" value="1"/>
</dbReference>
<dbReference type="OrthoDB" id="9797083at2"/>
<dbReference type="SUPFAM" id="SSF50249">
    <property type="entry name" value="Nucleic acid-binding proteins"/>
    <property type="match status" value="1"/>
</dbReference>
<dbReference type="PANTHER" id="PTHR33991:SF1">
    <property type="entry name" value="DNA REPAIR PROTEIN RECO"/>
    <property type="match status" value="1"/>
</dbReference>
<dbReference type="Pfam" id="PF02565">
    <property type="entry name" value="RecO_C"/>
    <property type="match status" value="1"/>
</dbReference>